<sequence>MSAQATPAPLQAKAFADAVTAWQKREGRQHLPWQYTGDAYKVWLSEIMLQQTQVSTVLNYYARFLDAFPTVADLAAAPSEAVMTLWAGLGYYSRARNLHACAKAVVAQFGGQFPRDVEALASLPGIGRSTAGAVASLAHGVQAPILDGNVKRVFCRYYGIEGDPMSTPVVKRLWEIAQHNVPAVEPGRYNQALMDLGATRCTPRNARCGQCPLMSTCVALRQGRVEQLPSPKLKKPRPELHFVAIWLVDARGCVWLQQQTERGLWKDLWMPPCIPVPVNSDSGSWYELVRALVQSTGLQVNADALRTALNSAAAQPWLVHELTHRKMHFKTVLLRHDGVLDLCKAADALPLPKVVHKLTEAAVAQQNTLDVGQGLALK</sequence>
<keyword evidence="7" id="KW-0479">Metal-binding</keyword>
<dbReference type="InterPro" id="IPR003265">
    <property type="entry name" value="HhH-GPD_domain"/>
</dbReference>
<evidence type="ECO:0000259" key="14">
    <source>
        <dbReference type="SMART" id="SM00478"/>
    </source>
</evidence>
<evidence type="ECO:0000256" key="1">
    <source>
        <dbReference type="ARBA" id="ARBA00000843"/>
    </source>
</evidence>
<comment type="similarity">
    <text evidence="4">Belongs to the Nth/MutY family.</text>
</comment>
<dbReference type="PROSITE" id="PS01155">
    <property type="entry name" value="ENDONUCLEASE_III_2"/>
    <property type="match status" value="1"/>
</dbReference>
<evidence type="ECO:0000313" key="16">
    <source>
        <dbReference type="Proteomes" id="UP001204142"/>
    </source>
</evidence>
<dbReference type="Gene3D" id="1.10.1670.10">
    <property type="entry name" value="Helix-hairpin-Helix base-excision DNA repair enzymes (C-terminal)"/>
    <property type="match status" value="1"/>
</dbReference>
<keyword evidence="9" id="KW-0378">Hydrolase</keyword>
<dbReference type="Gene3D" id="1.10.340.30">
    <property type="entry name" value="Hypothetical protein, domain 2"/>
    <property type="match status" value="1"/>
</dbReference>
<dbReference type="SUPFAM" id="SSF48150">
    <property type="entry name" value="DNA-glycosylase"/>
    <property type="match status" value="1"/>
</dbReference>
<feature type="domain" description="HhH-GPD" evidence="14">
    <location>
        <begin position="48"/>
        <end position="199"/>
    </location>
</feature>
<evidence type="ECO:0000256" key="11">
    <source>
        <dbReference type="ARBA" id="ARBA00023014"/>
    </source>
</evidence>
<dbReference type="InterPro" id="IPR023170">
    <property type="entry name" value="HhH_base_excis_C"/>
</dbReference>
<dbReference type="InterPro" id="IPR000445">
    <property type="entry name" value="HhH_motif"/>
</dbReference>
<dbReference type="InterPro" id="IPR005760">
    <property type="entry name" value="A/G_AdeGlyc_MutY"/>
</dbReference>
<dbReference type="NCBIfam" id="TIGR01084">
    <property type="entry name" value="mutY"/>
    <property type="match status" value="1"/>
</dbReference>
<evidence type="ECO:0000256" key="13">
    <source>
        <dbReference type="ARBA" id="ARBA00023295"/>
    </source>
</evidence>
<keyword evidence="12" id="KW-0234">DNA repair</keyword>
<evidence type="ECO:0000256" key="5">
    <source>
        <dbReference type="ARBA" id="ARBA00012045"/>
    </source>
</evidence>
<keyword evidence="8" id="KW-0227">DNA damage</keyword>
<name>A0ABT1WIV7_9BURK</name>
<comment type="cofactor">
    <cofactor evidence="2">
        <name>[4Fe-4S] cluster</name>
        <dbReference type="ChEBI" id="CHEBI:49883"/>
    </cofactor>
</comment>
<evidence type="ECO:0000256" key="8">
    <source>
        <dbReference type="ARBA" id="ARBA00022763"/>
    </source>
</evidence>
<organism evidence="15 16">
    <name type="scientific">Limnobacter humi</name>
    <dbReference type="NCBI Taxonomy" id="1778671"/>
    <lineage>
        <taxon>Bacteria</taxon>
        <taxon>Pseudomonadati</taxon>
        <taxon>Pseudomonadota</taxon>
        <taxon>Betaproteobacteria</taxon>
        <taxon>Burkholderiales</taxon>
        <taxon>Burkholderiaceae</taxon>
        <taxon>Limnobacter</taxon>
    </lineage>
</organism>
<evidence type="ECO:0000256" key="6">
    <source>
        <dbReference type="ARBA" id="ARBA00022023"/>
    </source>
</evidence>
<gene>
    <name evidence="15" type="primary">mutY</name>
    <name evidence="15" type="ORF">NQT62_13410</name>
</gene>
<evidence type="ECO:0000256" key="9">
    <source>
        <dbReference type="ARBA" id="ARBA00022801"/>
    </source>
</evidence>
<dbReference type="InterPro" id="IPR044298">
    <property type="entry name" value="MIG/MutY"/>
</dbReference>
<evidence type="ECO:0000256" key="3">
    <source>
        <dbReference type="ARBA" id="ARBA00002933"/>
    </source>
</evidence>
<dbReference type="EMBL" id="JANIGO010000005">
    <property type="protein sequence ID" value="MCQ8897433.1"/>
    <property type="molecule type" value="Genomic_DNA"/>
</dbReference>
<evidence type="ECO:0000256" key="10">
    <source>
        <dbReference type="ARBA" id="ARBA00023004"/>
    </source>
</evidence>
<dbReference type="EC" id="3.2.2.31" evidence="5"/>
<evidence type="ECO:0000256" key="12">
    <source>
        <dbReference type="ARBA" id="ARBA00023204"/>
    </source>
</evidence>
<evidence type="ECO:0000256" key="4">
    <source>
        <dbReference type="ARBA" id="ARBA00008343"/>
    </source>
</evidence>
<keyword evidence="13" id="KW-0326">Glycosidase</keyword>
<dbReference type="PANTHER" id="PTHR42944:SF1">
    <property type="entry name" value="ADENINE DNA GLYCOSYLASE"/>
    <property type="match status" value="1"/>
</dbReference>
<accession>A0ABT1WIV7</accession>
<comment type="caution">
    <text evidence="15">The sequence shown here is derived from an EMBL/GenBank/DDBJ whole genome shotgun (WGS) entry which is preliminary data.</text>
</comment>
<dbReference type="RefSeq" id="WP_256765240.1">
    <property type="nucleotide sequence ID" value="NZ_JANIGO010000005.1"/>
</dbReference>
<dbReference type="Proteomes" id="UP001204142">
    <property type="component" value="Unassembled WGS sequence"/>
</dbReference>
<proteinExistence type="inferred from homology"/>
<dbReference type="InterPro" id="IPR004036">
    <property type="entry name" value="Endonuclease-III-like_CS2"/>
</dbReference>
<dbReference type="PANTHER" id="PTHR42944">
    <property type="entry name" value="ADENINE DNA GLYCOSYLASE"/>
    <property type="match status" value="1"/>
</dbReference>
<evidence type="ECO:0000313" key="15">
    <source>
        <dbReference type="EMBL" id="MCQ8897433.1"/>
    </source>
</evidence>
<comment type="catalytic activity">
    <reaction evidence="1">
        <text>Hydrolyzes free adenine bases from 7,8-dihydro-8-oxoguanine:adenine mismatched double-stranded DNA, leaving an apurinic site.</text>
        <dbReference type="EC" id="3.2.2.31"/>
    </reaction>
</comment>
<dbReference type="Pfam" id="PF00633">
    <property type="entry name" value="HHH"/>
    <property type="match status" value="1"/>
</dbReference>
<reference evidence="15 16" key="1">
    <citation type="submission" date="2022-07" db="EMBL/GenBank/DDBJ databases">
        <authorList>
            <person name="Xamxidin M."/>
            <person name="Wu M."/>
        </authorList>
    </citation>
    <scope>NUCLEOTIDE SEQUENCE [LARGE SCALE GENOMIC DNA]</scope>
    <source>
        <strain evidence="15 16">NBRC 111650</strain>
    </source>
</reference>
<comment type="function">
    <text evidence="3">Adenine glycosylase active on G-A mispairs. MutY also corrects error-prone DNA synthesis past GO lesions which are due to the oxidatively damaged form of guanine: 7,8-dihydro-8-oxoguanine (8-oxo-dGTP).</text>
</comment>
<evidence type="ECO:0000256" key="7">
    <source>
        <dbReference type="ARBA" id="ARBA00022723"/>
    </source>
</evidence>
<dbReference type="Pfam" id="PF00730">
    <property type="entry name" value="HhH-GPD"/>
    <property type="match status" value="1"/>
</dbReference>
<dbReference type="SUPFAM" id="SSF55811">
    <property type="entry name" value="Nudix"/>
    <property type="match status" value="1"/>
</dbReference>
<evidence type="ECO:0000256" key="2">
    <source>
        <dbReference type="ARBA" id="ARBA00001966"/>
    </source>
</evidence>
<dbReference type="InterPro" id="IPR015797">
    <property type="entry name" value="NUDIX_hydrolase-like_dom_sf"/>
</dbReference>
<dbReference type="Gene3D" id="3.90.79.10">
    <property type="entry name" value="Nucleoside Triphosphate Pyrophosphohydrolase"/>
    <property type="match status" value="1"/>
</dbReference>
<dbReference type="CDD" id="cd00056">
    <property type="entry name" value="ENDO3c"/>
    <property type="match status" value="1"/>
</dbReference>
<keyword evidence="16" id="KW-1185">Reference proteome</keyword>
<protein>
    <recommendedName>
        <fullName evidence="6">Adenine DNA glycosylase</fullName>
        <ecNumber evidence="5">3.2.2.31</ecNumber>
    </recommendedName>
</protein>
<keyword evidence="10" id="KW-0408">Iron</keyword>
<dbReference type="SMART" id="SM00478">
    <property type="entry name" value="ENDO3c"/>
    <property type="match status" value="1"/>
</dbReference>
<keyword evidence="11" id="KW-0411">Iron-sulfur</keyword>
<dbReference type="InterPro" id="IPR011257">
    <property type="entry name" value="DNA_glycosylase"/>
</dbReference>